<comment type="caution">
    <text evidence="1">The sequence shown here is derived from an EMBL/GenBank/DDBJ whole genome shotgun (WGS) entry which is preliminary data.</text>
</comment>
<gene>
    <name evidence="1" type="ORF">A2561_03325</name>
</gene>
<accession>A0A1G2JKN0</accession>
<dbReference type="EMBL" id="MHPU01000039">
    <property type="protein sequence ID" value="OGZ87697.1"/>
    <property type="molecule type" value="Genomic_DNA"/>
</dbReference>
<reference evidence="1 2" key="1">
    <citation type="journal article" date="2016" name="Nat. Commun.">
        <title>Thousands of microbial genomes shed light on interconnected biogeochemical processes in an aquifer system.</title>
        <authorList>
            <person name="Anantharaman K."/>
            <person name="Brown C.T."/>
            <person name="Hug L.A."/>
            <person name="Sharon I."/>
            <person name="Castelle C.J."/>
            <person name="Probst A.J."/>
            <person name="Thomas B.C."/>
            <person name="Singh A."/>
            <person name="Wilkins M.J."/>
            <person name="Karaoz U."/>
            <person name="Brodie E.L."/>
            <person name="Williams K.H."/>
            <person name="Hubbard S.S."/>
            <person name="Banfield J.F."/>
        </authorList>
    </citation>
    <scope>NUCLEOTIDE SEQUENCE [LARGE SCALE GENOMIC DNA]</scope>
</reference>
<protein>
    <submittedName>
        <fullName evidence="1">Uncharacterized protein</fullName>
    </submittedName>
</protein>
<evidence type="ECO:0000313" key="2">
    <source>
        <dbReference type="Proteomes" id="UP000178935"/>
    </source>
</evidence>
<dbReference type="Proteomes" id="UP000178935">
    <property type="component" value="Unassembled WGS sequence"/>
</dbReference>
<organism evidence="1 2">
    <name type="scientific">Candidatus Staskawiczbacteria bacterium RIFOXYD1_FULL_32_13</name>
    <dbReference type="NCBI Taxonomy" id="1802234"/>
    <lineage>
        <taxon>Bacteria</taxon>
        <taxon>Candidatus Staskawicziibacteriota</taxon>
    </lineage>
</organism>
<evidence type="ECO:0000313" key="1">
    <source>
        <dbReference type="EMBL" id="OGZ87697.1"/>
    </source>
</evidence>
<sequence>MLSEKALEDFKKILQEEYKEEISNERAVELAINLLTFFDNVYRPVRKEWLDEAIKKENENKNIKYPIREEKIY</sequence>
<name>A0A1G2JKN0_9BACT</name>
<dbReference type="AlphaFoldDB" id="A0A1G2JKN0"/>
<proteinExistence type="predicted"/>